<comment type="caution">
    <text evidence="6">The sequence shown here is derived from an EMBL/GenBank/DDBJ whole genome shotgun (WGS) entry which is preliminary data.</text>
</comment>
<feature type="domain" description="NADPH-dependent FMN reductase-like" evidence="5">
    <location>
        <begin position="10"/>
        <end position="152"/>
    </location>
</feature>
<dbReference type="Proteomes" id="UP000541347">
    <property type="component" value="Unassembled WGS sequence"/>
</dbReference>
<dbReference type="PANTHER" id="PTHR43408:SF2">
    <property type="entry name" value="FMN REDUCTASE (NADPH)"/>
    <property type="match status" value="1"/>
</dbReference>
<dbReference type="PANTHER" id="PTHR43408">
    <property type="entry name" value="FMN REDUCTASE (NADPH)"/>
    <property type="match status" value="1"/>
</dbReference>
<evidence type="ECO:0000256" key="3">
    <source>
        <dbReference type="ARBA" id="ARBA00022643"/>
    </source>
</evidence>
<reference evidence="6 7" key="1">
    <citation type="submission" date="2020-01" db="EMBL/GenBank/DDBJ databases">
        <authorList>
            <person name="Peng S.Y."/>
            <person name="Li J."/>
            <person name="Wang M."/>
            <person name="Wang L."/>
            <person name="Wang C.Q."/>
            <person name="Wang J.R."/>
        </authorList>
    </citation>
    <scope>NUCLEOTIDE SEQUENCE [LARGE SCALE GENOMIC DNA]</scope>
    <source>
        <strain evidence="6 7">XCT-34</strain>
    </source>
</reference>
<dbReference type="Gene3D" id="3.40.50.360">
    <property type="match status" value="1"/>
</dbReference>
<dbReference type="InterPro" id="IPR005025">
    <property type="entry name" value="FMN_Rdtase-like_dom"/>
</dbReference>
<dbReference type="InterPro" id="IPR029039">
    <property type="entry name" value="Flavoprotein-like_sf"/>
</dbReference>
<keyword evidence="3" id="KW-0288">FMN</keyword>
<dbReference type="Pfam" id="PF03358">
    <property type="entry name" value="FMN_red"/>
    <property type="match status" value="1"/>
</dbReference>
<evidence type="ECO:0000313" key="7">
    <source>
        <dbReference type="Proteomes" id="UP000541347"/>
    </source>
</evidence>
<comment type="similarity">
    <text evidence="1">Belongs to the SsuE family.</text>
</comment>
<accession>A0ABW9ZKE4</accession>
<keyword evidence="4" id="KW-0560">Oxidoreductase</keyword>
<sequence>MPLNSAPPAIVGLSGSFGPTSRTRVLVETATRLTAERFGKTTRSYDLGAFLPFLGTAQKVTDLGPDAQGVLSHLRSAEALVVAVPVYKGSYPGLFKHLIDLLDTDFFAGKPILLAASGGGDKHALIVEHQLRPLFAFFTAQSLGTGVYATDRDYLDGRLVNEAVLTRLTQAVEQFAPFLGQQGLSARVVGA</sequence>
<evidence type="ECO:0000256" key="1">
    <source>
        <dbReference type="ARBA" id="ARBA00005990"/>
    </source>
</evidence>
<dbReference type="RefSeq" id="WP_161676731.1">
    <property type="nucleotide sequence ID" value="NZ_JAABLP010000003.1"/>
</dbReference>
<evidence type="ECO:0000259" key="5">
    <source>
        <dbReference type="Pfam" id="PF03358"/>
    </source>
</evidence>
<evidence type="ECO:0000256" key="2">
    <source>
        <dbReference type="ARBA" id="ARBA00022630"/>
    </source>
</evidence>
<proteinExistence type="inferred from homology"/>
<evidence type="ECO:0000313" key="6">
    <source>
        <dbReference type="EMBL" id="NBN64786.1"/>
    </source>
</evidence>
<dbReference type="EMBL" id="JAABLP010000003">
    <property type="protein sequence ID" value="NBN64786.1"/>
    <property type="molecule type" value="Genomic_DNA"/>
</dbReference>
<keyword evidence="7" id="KW-1185">Reference proteome</keyword>
<dbReference type="SUPFAM" id="SSF52218">
    <property type="entry name" value="Flavoproteins"/>
    <property type="match status" value="1"/>
</dbReference>
<protein>
    <submittedName>
        <fullName evidence="6">FMN reductase</fullName>
    </submittedName>
</protein>
<gene>
    <name evidence="6" type="ORF">GWI71_13920</name>
</gene>
<name>A0ABW9ZKE4_9HYPH</name>
<keyword evidence="2" id="KW-0285">Flavoprotein</keyword>
<organism evidence="6 7">
    <name type="scientific">Pannonibacter tanglangensis</name>
    <dbReference type="NCBI Taxonomy" id="2750084"/>
    <lineage>
        <taxon>Bacteria</taxon>
        <taxon>Pseudomonadati</taxon>
        <taxon>Pseudomonadota</taxon>
        <taxon>Alphaproteobacteria</taxon>
        <taxon>Hyphomicrobiales</taxon>
        <taxon>Stappiaceae</taxon>
        <taxon>Pannonibacter</taxon>
    </lineage>
</organism>
<evidence type="ECO:0000256" key="4">
    <source>
        <dbReference type="ARBA" id="ARBA00023002"/>
    </source>
</evidence>
<dbReference type="InterPro" id="IPR051814">
    <property type="entry name" value="NAD(P)H-dep_FMN_reductase"/>
</dbReference>